<protein>
    <submittedName>
        <fullName evidence="1">Uncharacterized protein</fullName>
    </submittedName>
</protein>
<dbReference type="PANTHER" id="PTHR35505">
    <property type="entry name" value="OS01G0600300 PROTEIN"/>
    <property type="match status" value="1"/>
</dbReference>
<accession>A0A5J5B0S8</accession>
<dbReference type="PANTHER" id="PTHR35505:SF5">
    <property type="entry name" value="SUBSTRATE CARRIER FAMILY PROTEIN"/>
    <property type="match status" value="1"/>
</dbReference>
<evidence type="ECO:0000313" key="1">
    <source>
        <dbReference type="EMBL" id="KAA8534871.1"/>
    </source>
</evidence>
<dbReference type="Proteomes" id="UP000325577">
    <property type="component" value="Linkage Group LG17"/>
</dbReference>
<name>A0A5J5B0S8_9ASTE</name>
<proteinExistence type="predicted"/>
<keyword evidence="2" id="KW-1185">Reference proteome</keyword>
<reference evidence="1 2" key="1">
    <citation type="submission" date="2019-09" db="EMBL/GenBank/DDBJ databases">
        <title>A chromosome-level genome assembly of the Chinese tupelo Nyssa sinensis.</title>
        <authorList>
            <person name="Yang X."/>
            <person name="Kang M."/>
            <person name="Yang Y."/>
            <person name="Xiong H."/>
            <person name="Wang M."/>
            <person name="Zhang Z."/>
            <person name="Wang Z."/>
            <person name="Wu H."/>
            <person name="Ma T."/>
            <person name="Liu J."/>
            <person name="Xi Z."/>
        </authorList>
    </citation>
    <scope>NUCLEOTIDE SEQUENCE [LARGE SCALE GENOMIC DNA]</scope>
    <source>
        <strain evidence="1">J267</strain>
        <tissue evidence="1">Leaf</tissue>
    </source>
</reference>
<dbReference type="EMBL" id="CM018040">
    <property type="protein sequence ID" value="KAA8534871.1"/>
    <property type="molecule type" value="Genomic_DNA"/>
</dbReference>
<dbReference type="AlphaFoldDB" id="A0A5J5B0S8"/>
<dbReference type="OrthoDB" id="1654714at2759"/>
<evidence type="ECO:0000313" key="2">
    <source>
        <dbReference type="Proteomes" id="UP000325577"/>
    </source>
</evidence>
<sequence length="404" mass="45110">MQARVNPPLETIWVYSALNFRCNNSSKDEPLSRLSVTKELFQSISACSASCSSSKSIALMAPVIYDDPNDEDGLGSDSDDTIWPLEDLVCVWFADQIDENSEAKKGFGLFFPLLSDEIIERLSKGECEVSQLAAVVIAEAFLLRLCLDFLPGVARPELQKELRTWAVGSITGFRNFYFFETLVRMLLGPTLPVISLLNAEDETFLRKVLYDAVILVDYSFIHPERLVHLPAKDVKSLTMNRLIVTHEAIELLRKEGNQSKAISYINAFSTSHLPSQLLKWVTSEIGMGGKSSGPNGSSPKAFLKWLLNLEDQGIKLLDGGISKCHAKLVHDVSKSDYEQLAYQVGGKKSDADLGFYIDNKGEEEDGNEEEEKTNESNECCIYGCCPHNECGGKWWGKKTERREK</sequence>
<gene>
    <name evidence="1" type="ORF">F0562_029913</name>
</gene>
<organism evidence="1 2">
    <name type="scientific">Nyssa sinensis</name>
    <dbReference type="NCBI Taxonomy" id="561372"/>
    <lineage>
        <taxon>Eukaryota</taxon>
        <taxon>Viridiplantae</taxon>
        <taxon>Streptophyta</taxon>
        <taxon>Embryophyta</taxon>
        <taxon>Tracheophyta</taxon>
        <taxon>Spermatophyta</taxon>
        <taxon>Magnoliopsida</taxon>
        <taxon>eudicotyledons</taxon>
        <taxon>Gunneridae</taxon>
        <taxon>Pentapetalae</taxon>
        <taxon>asterids</taxon>
        <taxon>Cornales</taxon>
        <taxon>Nyssaceae</taxon>
        <taxon>Nyssa</taxon>
    </lineage>
</organism>